<organism evidence="2 3">
    <name type="scientific">Porites lobata</name>
    <dbReference type="NCBI Taxonomy" id="104759"/>
    <lineage>
        <taxon>Eukaryota</taxon>
        <taxon>Metazoa</taxon>
        <taxon>Cnidaria</taxon>
        <taxon>Anthozoa</taxon>
        <taxon>Hexacorallia</taxon>
        <taxon>Scleractinia</taxon>
        <taxon>Fungiina</taxon>
        <taxon>Poritidae</taxon>
        <taxon>Porites</taxon>
    </lineage>
</organism>
<evidence type="ECO:0000313" key="2">
    <source>
        <dbReference type="EMBL" id="CAH3136941.1"/>
    </source>
</evidence>
<dbReference type="EMBL" id="CALNXK010000058">
    <property type="protein sequence ID" value="CAH3136941.1"/>
    <property type="molecule type" value="Genomic_DNA"/>
</dbReference>
<evidence type="ECO:0000256" key="1">
    <source>
        <dbReference type="SAM" id="MobiDB-lite"/>
    </source>
</evidence>
<name>A0ABN8P7U1_9CNID</name>
<accession>A0ABN8P7U1</accession>
<comment type="caution">
    <text evidence="2">The sequence shown here is derived from an EMBL/GenBank/DDBJ whole genome shotgun (WGS) entry which is preliminary data.</text>
</comment>
<sequence>MDKSSASVAAPVRQSTDVGGSTASAQAGPSSGISLPPEIVALIAQSVQASMVAKWAKTSSLPTTSFTLLLADQPFVVGPGISLVLVKLVFQIVAGKHIDLCDLLPMNMQVKEPELQFLFHNSGASIHSPSSNYSPDWEPTGSSESIVICRSWNRKHCTSPLSICRSELLLFWFTLCSGFSNPMSQASAGGWKKVFFVPFSYN</sequence>
<proteinExistence type="predicted"/>
<gene>
    <name evidence="2" type="ORF">PLOB_00038737</name>
</gene>
<dbReference type="Proteomes" id="UP001159405">
    <property type="component" value="Unassembled WGS sequence"/>
</dbReference>
<keyword evidence="3" id="KW-1185">Reference proteome</keyword>
<evidence type="ECO:0000313" key="3">
    <source>
        <dbReference type="Proteomes" id="UP001159405"/>
    </source>
</evidence>
<protein>
    <submittedName>
        <fullName evidence="2">Uncharacterized protein</fullName>
    </submittedName>
</protein>
<feature type="region of interest" description="Disordered" evidence="1">
    <location>
        <begin position="1"/>
        <end position="30"/>
    </location>
</feature>
<reference evidence="2 3" key="1">
    <citation type="submission" date="2022-05" db="EMBL/GenBank/DDBJ databases">
        <authorList>
            <consortium name="Genoscope - CEA"/>
            <person name="William W."/>
        </authorList>
    </citation>
    <scope>NUCLEOTIDE SEQUENCE [LARGE SCALE GENOMIC DNA]</scope>
</reference>